<reference evidence="3" key="1">
    <citation type="submission" date="2021-04" db="EMBL/GenBank/DDBJ databases">
        <title>Sequencing of actinobacteria type strains.</title>
        <authorList>
            <person name="Nguyen G.-S."/>
            <person name="Wentzel A."/>
        </authorList>
    </citation>
    <scope>NUCLEOTIDE SEQUENCE</scope>
    <source>
        <strain evidence="3">DSM 42095</strain>
    </source>
</reference>
<evidence type="ECO:0000256" key="1">
    <source>
        <dbReference type="SAM" id="MobiDB-lite"/>
    </source>
</evidence>
<gene>
    <name evidence="3" type="ORF">KDA82_26180</name>
</gene>
<comment type="caution">
    <text evidence="3">The sequence shown here is derived from an EMBL/GenBank/DDBJ whole genome shotgun (WGS) entry which is preliminary data.</text>
</comment>
<evidence type="ECO:0000313" key="4">
    <source>
        <dbReference type="Proteomes" id="UP000675554"/>
    </source>
</evidence>
<organism evidence="3 4">
    <name type="scientific">Streptomyces daliensis</name>
    <dbReference type="NCBI Taxonomy" id="299421"/>
    <lineage>
        <taxon>Bacteria</taxon>
        <taxon>Bacillati</taxon>
        <taxon>Actinomycetota</taxon>
        <taxon>Actinomycetes</taxon>
        <taxon>Kitasatosporales</taxon>
        <taxon>Streptomycetaceae</taxon>
        <taxon>Streptomyces</taxon>
    </lineage>
</organism>
<feature type="region of interest" description="Disordered" evidence="1">
    <location>
        <begin position="1"/>
        <end position="29"/>
    </location>
</feature>
<dbReference type="AlphaFoldDB" id="A0A8T4J0G1"/>
<dbReference type="SUPFAM" id="SSF47413">
    <property type="entry name" value="lambda repressor-like DNA-binding domains"/>
    <property type="match status" value="1"/>
</dbReference>
<dbReference type="Proteomes" id="UP000675554">
    <property type="component" value="Unassembled WGS sequence"/>
</dbReference>
<sequence>MVGGRARARSPRELTENPEAWPHAASGDAGAEAVRQIARNLEAALRQMDVSLRGAAAGSGVNRQTIADLLAGRSWPDVATVARLIRFTQIRLWPSDGPIDERELGH</sequence>
<dbReference type="GO" id="GO:0003677">
    <property type="term" value="F:DNA binding"/>
    <property type="evidence" value="ECO:0007669"/>
    <property type="project" value="InterPro"/>
</dbReference>
<keyword evidence="4" id="KW-1185">Reference proteome</keyword>
<dbReference type="InterPro" id="IPR001387">
    <property type="entry name" value="Cro/C1-type_HTH"/>
</dbReference>
<protein>
    <submittedName>
        <fullName evidence="3">Helix-turn-helix transcriptional regulator</fullName>
    </submittedName>
</protein>
<name>A0A8T4J0G1_9ACTN</name>
<evidence type="ECO:0000259" key="2">
    <source>
        <dbReference type="Pfam" id="PF01381"/>
    </source>
</evidence>
<accession>A0A8T4J0G1</accession>
<dbReference type="CDD" id="cd00093">
    <property type="entry name" value="HTH_XRE"/>
    <property type="match status" value="1"/>
</dbReference>
<dbReference type="InterPro" id="IPR010982">
    <property type="entry name" value="Lambda_DNA-bd_dom_sf"/>
</dbReference>
<proteinExistence type="predicted"/>
<dbReference type="Pfam" id="PF01381">
    <property type="entry name" value="HTH_3"/>
    <property type="match status" value="1"/>
</dbReference>
<evidence type="ECO:0000313" key="3">
    <source>
        <dbReference type="EMBL" id="MBR7676433.1"/>
    </source>
</evidence>
<dbReference type="Gene3D" id="1.10.260.40">
    <property type="entry name" value="lambda repressor-like DNA-binding domains"/>
    <property type="match status" value="1"/>
</dbReference>
<feature type="domain" description="HTH cro/C1-type" evidence="2">
    <location>
        <begin position="42"/>
        <end position="91"/>
    </location>
</feature>
<dbReference type="EMBL" id="JAGSMN010000663">
    <property type="protein sequence ID" value="MBR7676433.1"/>
    <property type="molecule type" value="Genomic_DNA"/>
</dbReference>